<evidence type="ECO:0000256" key="5">
    <source>
        <dbReference type="ARBA" id="ARBA00022989"/>
    </source>
</evidence>
<dbReference type="PANTHER" id="PTHR11662">
    <property type="entry name" value="SOLUTE CARRIER FAMILY 17"/>
    <property type="match status" value="1"/>
</dbReference>
<comment type="caution">
    <text evidence="11">The sequence shown here is derived from an EMBL/GenBank/DDBJ whole genome shotgun (WGS) entry which is preliminary data.</text>
</comment>
<dbReference type="EMBL" id="LSRL02000076">
    <property type="protein sequence ID" value="TDG45542.1"/>
    <property type="molecule type" value="Genomic_DNA"/>
</dbReference>
<accession>A0A484BB63</accession>
<dbReference type="Pfam" id="PF07690">
    <property type="entry name" value="MFS_1"/>
    <property type="match status" value="1"/>
</dbReference>
<dbReference type="GO" id="GO:0015293">
    <property type="term" value="F:symporter activity"/>
    <property type="evidence" value="ECO:0007669"/>
    <property type="project" value="UniProtKB-KW"/>
</dbReference>
<evidence type="ECO:0000313" key="11">
    <source>
        <dbReference type="EMBL" id="TDG45542.1"/>
    </source>
</evidence>
<feature type="transmembrane region" description="Helical" evidence="8">
    <location>
        <begin position="482"/>
        <end position="503"/>
    </location>
</feature>
<evidence type="ECO:0000256" key="6">
    <source>
        <dbReference type="ARBA" id="ARBA00023136"/>
    </source>
</evidence>
<dbReference type="GO" id="GO:0016020">
    <property type="term" value="C:membrane"/>
    <property type="evidence" value="ECO:0007669"/>
    <property type="project" value="UniProtKB-SubCell"/>
</dbReference>
<feature type="region of interest" description="Disordered" evidence="7">
    <location>
        <begin position="831"/>
        <end position="850"/>
    </location>
</feature>
<keyword evidence="3 8" id="KW-0812">Transmembrane</keyword>
<comment type="subcellular location">
    <subcellularLocation>
        <location evidence="1">Membrane</location>
        <topology evidence="1">Multi-pass membrane protein</topology>
    </subcellularLocation>
</comment>
<dbReference type="AlphaFoldDB" id="A0A484BB63"/>
<reference evidence="11 12" key="1">
    <citation type="journal article" date="2019" name="J. Hered.">
        <title>An Improved Genome Assembly for Drosophila navojoa, the Basal Species in the mojavensis Cluster.</title>
        <authorList>
            <person name="Vanderlinde T."/>
            <person name="Dupim E.G."/>
            <person name="Nazario-Yepiz N.O."/>
            <person name="Carvalho A.B."/>
        </authorList>
    </citation>
    <scope>NUCLEOTIDE SEQUENCE [LARGE SCALE GENOMIC DNA]</scope>
    <source>
        <strain evidence="11">Navoj_Jal97</strain>
        <tissue evidence="11">Whole organism</tissue>
    </source>
</reference>
<dbReference type="Proteomes" id="UP000295192">
    <property type="component" value="Unassembled WGS sequence"/>
</dbReference>
<protein>
    <recommendedName>
        <fullName evidence="13">Major facilitator superfamily (MFS) profile domain-containing protein</fullName>
    </recommendedName>
</protein>
<feature type="transmembrane region" description="Helical" evidence="8">
    <location>
        <begin position="625"/>
        <end position="649"/>
    </location>
</feature>
<evidence type="ECO:0000256" key="4">
    <source>
        <dbReference type="ARBA" id="ARBA00022847"/>
    </source>
</evidence>
<dbReference type="InterPro" id="IPR013761">
    <property type="entry name" value="SAM/pointed_sf"/>
</dbReference>
<dbReference type="InterPro" id="IPR050382">
    <property type="entry name" value="MFS_Na/Anion_cotransporter"/>
</dbReference>
<dbReference type="PANTHER" id="PTHR11662:SF411">
    <property type="entry name" value="GH05102P"/>
    <property type="match status" value="1"/>
</dbReference>
<dbReference type="SMART" id="SM00454">
    <property type="entry name" value="SAM"/>
    <property type="match status" value="1"/>
</dbReference>
<evidence type="ECO:0000256" key="3">
    <source>
        <dbReference type="ARBA" id="ARBA00022692"/>
    </source>
</evidence>
<proteinExistence type="predicted"/>
<dbReference type="GO" id="GO:0006820">
    <property type="term" value="P:monoatomic anion transport"/>
    <property type="evidence" value="ECO:0007669"/>
    <property type="project" value="TreeGrafter"/>
</dbReference>
<keyword evidence="4" id="KW-0769">Symport</keyword>
<feature type="transmembrane region" description="Helical" evidence="8">
    <location>
        <begin position="509"/>
        <end position="529"/>
    </location>
</feature>
<keyword evidence="12" id="KW-1185">Reference proteome</keyword>
<feature type="transmembrane region" description="Helical" evidence="8">
    <location>
        <begin position="764"/>
        <end position="787"/>
    </location>
</feature>
<dbReference type="SUPFAM" id="SSF103473">
    <property type="entry name" value="MFS general substrate transporter"/>
    <property type="match status" value="1"/>
</dbReference>
<keyword evidence="6 8" id="KW-0472">Membrane</keyword>
<feature type="domain" description="Major facilitator superfamily (MFS) profile" evidence="10">
    <location>
        <begin position="363"/>
        <end position="823"/>
    </location>
</feature>
<feature type="transmembrane region" description="Helical" evidence="8">
    <location>
        <begin position="731"/>
        <end position="752"/>
    </location>
</feature>
<dbReference type="InterPro" id="IPR020846">
    <property type="entry name" value="MFS_dom"/>
</dbReference>
<gene>
    <name evidence="11" type="ORF">AWZ03_008048</name>
</gene>
<dbReference type="Pfam" id="PF00536">
    <property type="entry name" value="SAM_1"/>
    <property type="match status" value="1"/>
</dbReference>
<dbReference type="PROSITE" id="PS50850">
    <property type="entry name" value="MFS"/>
    <property type="match status" value="1"/>
</dbReference>
<dbReference type="Gene3D" id="1.10.150.50">
    <property type="entry name" value="Transcription Factor, Ets-1"/>
    <property type="match status" value="1"/>
</dbReference>
<evidence type="ECO:0000256" key="2">
    <source>
        <dbReference type="ARBA" id="ARBA00022448"/>
    </source>
</evidence>
<feature type="transmembrane region" description="Helical" evidence="8">
    <location>
        <begin position="541"/>
        <end position="560"/>
    </location>
</feature>
<dbReference type="SUPFAM" id="SSF47769">
    <property type="entry name" value="SAM/Pointed domain"/>
    <property type="match status" value="1"/>
</dbReference>
<feature type="transmembrane region" description="Helical" evidence="8">
    <location>
        <begin position="669"/>
        <end position="692"/>
    </location>
</feature>
<dbReference type="InterPro" id="IPR011701">
    <property type="entry name" value="MFS"/>
</dbReference>
<name>A0A484BB63_DRONA</name>
<feature type="transmembrane region" description="Helical" evidence="8">
    <location>
        <begin position="566"/>
        <end position="587"/>
    </location>
</feature>
<feature type="domain" description="SAM" evidence="9">
    <location>
        <begin position="79"/>
        <end position="142"/>
    </location>
</feature>
<sequence>MPYLYGISDTKYRKAKHQWNEMRHGLRKEYKYRTKSILAKHVGFDHHAHPIQFRVQPTSLVELAANAVDKLPLPSVFNWTYTDVKKWIRRYGYPQYMNTFEVNKIWGRKLLLVDAAALSAMNIKDFEHIKHIAYGIRMLFHFELTKFSSKVSLPDELPNELYLLWHTQTGINYDDVRRSDLYRRMQLIRERLPDLELWDLLTLWLARERQRKFKEVQPFRRVPATKRREVKWARELVSIDEEVCLDCMPPCECCWNAKDVRLPWILSVLHDSPMNSPHFKWLASENSCVRCIPPCECGWPSRYYLTDTVISCLQRTFPDKFAPIFDVGQQTVVCEIQVHTSAMSNTEKRGLHRVQNMLSCRQVLNLLTMLGFMLNYALRVNLTIAIVDMVMPNTTSHMTGNSSLAGNTTLTGSISSSRSSEGILSNATTSDGVAVFEERFPWDTYQTNFVLGCFFWGYVLTELPGGRLAELIGGRRVFGHSMLWASLLTLITPLAAHMSYVMLIVVRVALGFMLGASWPAIHPVAAVWIPPMDRSKFMSNMMASSLGAAITMPICGYLISVCGWASVFYLTGAVGLLWSVCWFTFVYETPATHPRISAEERREIEEAIGTSTSKKRPSYVPWGQLLCSPAVWAIIITHGLSVFGFFTVINQLPTFMSKILHFDIKKNGLFSSLPYLGKYVMAVASSYLADYLRQKGTLSTTATRKLFTTFALVTPGLLMTAQVFLGMDAAWSVAIFTLALFAHGAVTAGYLGNGLDIAPNFSGTIFGMANSLSSFGGFLSTWMVGALTFENPSFHQWQIVFWILAGTYISAAVVFVILGTGELQSWNNPPERKKIGDVAQEEGMPLKNEK</sequence>
<evidence type="ECO:0000256" key="7">
    <source>
        <dbReference type="SAM" id="MobiDB-lite"/>
    </source>
</evidence>
<keyword evidence="5 8" id="KW-1133">Transmembrane helix</keyword>
<dbReference type="PROSITE" id="PS50105">
    <property type="entry name" value="SAM_DOMAIN"/>
    <property type="match status" value="1"/>
</dbReference>
<evidence type="ECO:0000256" key="8">
    <source>
        <dbReference type="SAM" id="Phobius"/>
    </source>
</evidence>
<dbReference type="OrthoDB" id="2985014at2759"/>
<dbReference type="Gene3D" id="1.20.1250.20">
    <property type="entry name" value="MFS general substrate transporter like domains"/>
    <property type="match status" value="2"/>
</dbReference>
<feature type="transmembrane region" description="Helical" evidence="8">
    <location>
        <begin position="704"/>
        <end position="725"/>
    </location>
</feature>
<dbReference type="InterPro" id="IPR001660">
    <property type="entry name" value="SAM"/>
</dbReference>
<evidence type="ECO:0000259" key="10">
    <source>
        <dbReference type="PROSITE" id="PS50850"/>
    </source>
</evidence>
<evidence type="ECO:0000259" key="9">
    <source>
        <dbReference type="PROSITE" id="PS50105"/>
    </source>
</evidence>
<dbReference type="STRING" id="7232.A0A484BB63"/>
<evidence type="ECO:0000313" key="12">
    <source>
        <dbReference type="Proteomes" id="UP000295192"/>
    </source>
</evidence>
<feature type="transmembrane region" description="Helical" evidence="8">
    <location>
        <begin position="799"/>
        <end position="818"/>
    </location>
</feature>
<organism evidence="11 12">
    <name type="scientific">Drosophila navojoa</name>
    <name type="common">Fruit fly</name>
    <dbReference type="NCBI Taxonomy" id="7232"/>
    <lineage>
        <taxon>Eukaryota</taxon>
        <taxon>Metazoa</taxon>
        <taxon>Ecdysozoa</taxon>
        <taxon>Arthropoda</taxon>
        <taxon>Hexapoda</taxon>
        <taxon>Insecta</taxon>
        <taxon>Pterygota</taxon>
        <taxon>Neoptera</taxon>
        <taxon>Endopterygota</taxon>
        <taxon>Diptera</taxon>
        <taxon>Brachycera</taxon>
        <taxon>Muscomorpha</taxon>
        <taxon>Ephydroidea</taxon>
        <taxon>Drosophilidae</taxon>
        <taxon>Drosophila</taxon>
    </lineage>
</organism>
<evidence type="ECO:0000256" key="1">
    <source>
        <dbReference type="ARBA" id="ARBA00004141"/>
    </source>
</evidence>
<evidence type="ECO:0008006" key="13">
    <source>
        <dbReference type="Google" id="ProtNLM"/>
    </source>
</evidence>
<dbReference type="FunFam" id="1.20.1250.20:FF:000003">
    <property type="entry name" value="Solute carrier family 17 member 3"/>
    <property type="match status" value="1"/>
</dbReference>
<keyword evidence="2" id="KW-0813">Transport</keyword>
<dbReference type="CDD" id="cd17318">
    <property type="entry name" value="MFS_SLC17"/>
    <property type="match status" value="1"/>
</dbReference>
<dbReference type="InterPro" id="IPR036259">
    <property type="entry name" value="MFS_trans_sf"/>
</dbReference>